<dbReference type="RefSeq" id="WP_236453933.1">
    <property type="nucleotide sequence ID" value="NZ_CBCSGE010000020.1"/>
</dbReference>
<feature type="domain" description="Response regulatory" evidence="2">
    <location>
        <begin position="7"/>
        <end position="118"/>
    </location>
</feature>
<accession>A0ABV5GJE2</accession>
<keyword evidence="5" id="KW-1185">Reference proteome</keyword>
<dbReference type="Pfam" id="PF00072">
    <property type="entry name" value="Response_reg"/>
    <property type="match status" value="1"/>
</dbReference>
<dbReference type="EMBL" id="JBHMEY010000007">
    <property type="protein sequence ID" value="MFB9095488.1"/>
    <property type="molecule type" value="Genomic_DNA"/>
</dbReference>
<dbReference type="InterPro" id="IPR011006">
    <property type="entry name" value="CheY-like_superfamily"/>
</dbReference>
<evidence type="ECO:0000256" key="1">
    <source>
        <dbReference type="PROSITE-ProRule" id="PRU00169"/>
    </source>
</evidence>
<dbReference type="PROSITE" id="PS50110">
    <property type="entry name" value="RESPONSE_REGULATORY"/>
    <property type="match status" value="1"/>
</dbReference>
<dbReference type="PROSITE" id="PS50930">
    <property type="entry name" value="HTH_LYTTR"/>
    <property type="match status" value="1"/>
</dbReference>
<proteinExistence type="predicted"/>
<dbReference type="SUPFAM" id="SSF52172">
    <property type="entry name" value="CheY-like"/>
    <property type="match status" value="1"/>
</dbReference>
<evidence type="ECO:0000259" key="2">
    <source>
        <dbReference type="PROSITE" id="PS50110"/>
    </source>
</evidence>
<dbReference type="Pfam" id="PF04397">
    <property type="entry name" value="LytTR"/>
    <property type="match status" value="1"/>
</dbReference>
<dbReference type="Proteomes" id="UP001589607">
    <property type="component" value="Unassembled WGS sequence"/>
</dbReference>
<feature type="modified residue" description="4-aspartylphosphate" evidence="1">
    <location>
        <position position="58"/>
    </location>
</feature>
<evidence type="ECO:0000313" key="4">
    <source>
        <dbReference type="EMBL" id="MFB9095488.1"/>
    </source>
</evidence>
<protein>
    <submittedName>
        <fullName evidence="4">LytR/AlgR family response regulator transcription factor</fullName>
    </submittedName>
</protein>
<name>A0ABV5GJE2_9FLAO</name>
<feature type="domain" description="HTH LytTR-type" evidence="3">
    <location>
        <begin position="133"/>
        <end position="203"/>
    </location>
</feature>
<dbReference type="Gene3D" id="3.40.50.2300">
    <property type="match status" value="1"/>
</dbReference>
<reference evidence="4 5" key="1">
    <citation type="submission" date="2024-09" db="EMBL/GenBank/DDBJ databases">
        <authorList>
            <person name="Sun Q."/>
            <person name="Mori K."/>
        </authorList>
    </citation>
    <scope>NUCLEOTIDE SEQUENCE [LARGE SCALE GENOMIC DNA]</scope>
    <source>
        <strain evidence="4 5">CECT 7955</strain>
    </source>
</reference>
<sequence>MMAKKIKCLVVDDEQFARKGIKEYIDDIDFLEFIGEAENPVEALSILKDEEIDLLLLDINMPKISGIEFLKNFTNLPATIITTAYQEYAIESYELNVLDYLLKPISFERFLKSVSKAQDFILTKNNLTNNDYFFVKSNGIYEQVIIKDIIAIESLQNYVVIHTNKNKLVAYLTLKLVEEKLSKKDFIKIHKSYIVSKNAIQSISTDTITIGDLHFPIGNTFKTPVFEEFLHSKLLKR</sequence>
<evidence type="ECO:0000313" key="5">
    <source>
        <dbReference type="Proteomes" id="UP001589607"/>
    </source>
</evidence>
<dbReference type="InterPro" id="IPR001789">
    <property type="entry name" value="Sig_transdc_resp-reg_receiver"/>
</dbReference>
<comment type="caution">
    <text evidence="4">The sequence shown here is derived from an EMBL/GenBank/DDBJ whole genome shotgun (WGS) entry which is preliminary data.</text>
</comment>
<dbReference type="PANTHER" id="PTHR37299:SF1">
    <property type="entry name" value="STAGE 0 SPORULATION PROTEIN A HOMOLOG"/>
    <property type="match status" value="1"/>
</dbReference>
<dbReference type="InterPro" id="IPR007492">
    <property type="entry name" value="LytTR_DNA-bd_dom"/>
</dbReference>
<keyword evidence="1" id="KW-0597">Phosphoprotein</keyword>
<dbReference type="PANTHER" id="PTHR37299">
    <property type="entry name" value="TRANSCRIPTIONAL REGULATOR-RELATED"/>
    <property type="match status" value="1"/>
</dbReference>
<dbReference type="InterPro" id="IPR046947">
    <property type="entry name" value="LytR-like"/>
</dbReference>
<evidence type="ECO:0000259" key="3">
    <source>
        <dbReference type="PROSITE" id="PS50930"/>
    </source>
</evidence>
<gene>
    <name evidence="4" type="ORF">ACFFVF_03085</name>
</gene>
<organism evidence="4 5">
    <name type="scientific">Flavobacterium jumunjinense</name>
    <dbReference type="NCBI Taxonomy" id="998845"/>
    <lineage>
        <taxon>Bacteria</taxon>
        <taxon>Pseudomonadati</taxon>
        <taxon>Bacteroidota</taxon>
        <taxon>Flavobacteriia</taxon>
        <taxon>Flavobacteriales</taxon>
        <taxon>Flavobacteriaceae</taxon>
        <taxon>Flavobacterium</taxon>
    </lineage>
</organism>
<dbReference type="SMART" id="SM00448">
    <property type="entry name" value="REC"/>
    <property type="match status" value="1"/>
</dbReference>
<dbReference type="SMART" id="SM00850">
    <property type="entry name" value="LytTR"/>
    <property type="match status" value="1"/>
</dbReference>
<dbReference type="Gene3D" id="2.40.50.1020">
    <property type="entry name" value="LytTr DNA-binding domain"/>
    <property type="match status" value="1"/>
</dbReference>